<organism evidence="1 2">
    <name type="scientific">Trifolium subterraneum</name>
    <name type="common">Subterranean clover</name>
    <dbReference type="NCBI Taxonomy" id="3900"/>
    <lineage>
        <taxon>Eukaryota</taxon>
        <taxon>Viridiplantae</taxon>
        <taxon>Streptophyta</taxon>
        <taxon>Embryophyta</taxon>
        <taxon>Tracheophyta</taxon>
        <taxon>Spermatophyta</taxon>
        <taxon>Magnoliopsida</taxon>
        <taxon>eudicotyledons</taxon>
        <taxon>Gunneridae</taxon>
        <taxon>Pentapetalae</taxon>
        <taxon>rosids</taxon>
        <taxon>fabids</taxon>
        <taxon>Fabales</taxon>
        <taxon>Fabaceae</taxon>
        <taxon>Papilionoideae</taxon>
        <taxon>50 kb inversion clade</taxon>
        <taxon>NPAAA clade</taxon>
        <taxon>Hologalegina</taxon>
        <taxon>IRL clade</taxon>
        <taxon>Trifolieae</taxon>
        <taxon>Trifolium</taxon>
    </lineage>
</organism>
<dbReference type="Proteomes" id="UP000242715">
    <property type="component" value="Unassembled WGS sequence"/>
</dbReference>
<dbReference type="EMBL" id="DF973165">
    <property type="protein sequence ID" value="GAU16991.1"/>
    <property type="molecule type" value="Genomic_DNA"/>
</dbReference>
<evidence type="ECO:0000313" key="1">
    <source>
        <dbReference type="EMBL" id="GAU16991.1"/>
    </source>
</evidence>
<keyword evidence="2" id="KW-1185">Reference proteome</keyword>
<proteinExistence type="predicted"/>
<evidence type="ECO:0000313" key="2">
    <source>
        <dbReference type="Proteomes" id="UP000242715"/>
    </source>
</evidence>
<accession>A0A2Z6LXL1</accession>
<reference evidence="2" key="1">
    <citation type="journal article" date="2017" name="Front. Plant Sci.">
        <title>Climate Clever Clovers: New Paradigm to Reduce the Environmental Footprint of Ruminants by Breeding Low Methanogenic Forages Utilizing Haplotype Variation.</title>
        <authorList>
            <person name="Kaur P."/>
            <person name="Appels R."/>
            <person name="Bayer P.E."/>
            <person name="Keeble-Gagnere G."/>
            <person name="Wang J."/>
            <person name="Hirakawa H."/>
            <person name="Shirasawa K."/>
            <person name="Vercoe P."/>
            <person name="Stefanova K."/>
            <person name="Durmic Z."/>
            <person name="Nichols P."/>
            <person name="Revell C."/>
            <person name="Isobe S.N."/>
            <person name="Edwards D."/>
            <person name="Erskine W."/>
        </authorList>
    </citation>
    <scope>NUCLEOTIDE SEQUENCE [LARGE SCALE GENOMIC DNA]</scope>
    <source>
        <strain evidence="2">cv. Daliak</strain>
    </source>
</reference>
<sequence length="65" mass="7745">MLYARYKHARSVELFLIEAFGKWGQVRIYICRLTFIVDLASYIPMLQKDFCLQPNRGLTYRCPIN</sequence>
<protein>
    <submittedName>
        <fullName evidence="1">Uncharacterized protein</fullName>
    </submittedName>
</protein>
<gene>
    <name evidence="1" type="ORF">TSUD_37490</name>
</gene>
<name>A0A2Z6LXL1_TRISU</name>
<dbReference type="AlphaFoldDB" id="A0A2Z6LXL1"/>